<dbReference type="Proteomes" id="UP000018534">
    <property type="component" value="Unassembled WGS sequence"/>
</dbReference>
<protein>
    <submittedName>
        <fullName evidence="1">Uncharacterized protein</fullName>
    </submittedName>
</protein>
<organism evidence="1 2">
    <name type="scientific">Salmonella enterica subsp. enterica serovar Cubana str. 76814</name>
    <dbReference type="NCBI Taxonomy" id="1192560"/>
    <lineage>
        <taxon>Bacteria</taxon>
        <taxon>Pseudomonadati</taxon>
        <taxon>Pseudomonadota</taxon>
        <taxon>Gammaproteobacteria</taxon>
        <taxon>Enterobacterales</taxon>
        <taxon>Enterobacteriaceae</taxon>
        <taxon>Salmonella</taxon>
    </lineage>
</organism>
<reference evidence="1 2" key="1">
    <citation type="journal article" date="2014" name="Genome Announc.">
        <title>Whole-Genome Sequencing of Salmonella enterica subsp. enterica Serovar Cubana Strains Isolated from Agricultural Sources.</title>
        <authorList>
            <person name="Benahmed F.H."/>
            <person name="Gopinath G.R."/>
            <person name="Wang H."/>
            <person name="Jean-Gilles Beaubrun J."/>
            <person name="Grim C."/>
            <person name="Cheng C.M."/>
            <person name="McClelland M."/>
            <person name="Ayers S."/>
            <person name="Abbott J."/>
            <person name="Desai P."/>
            <person name="Frye J.G."/>
            <person name="Weinstock G."/>
            <person name="Hammack T.S."/>
            <person name="Hanes D.E."/>
            <person name="Rasmussen M.A."/>
            <person name="Davidson M.K."/>
        </authorList>
    </citation>
    <scope>NUCLEOTIDE SEQUENCE [LARGE SCALE GENOMIC DNA]</scope>
    <source>
        <strain evidence="1">76814</strain>
    </source>
</reference>
<evidence type="ECO:0000313" key="2">
    <source>
        <dbReference type="Proteomes" id="UP000018534"/>
    </source>
</evidence>
<dbReference type="HOGENOM" id="CLU_036805_12_7_6"/>
<accession>V7ILE5</accession>
<evidence type="ECO:0000313" key="1">
    <source>
        <dbReference type="EMBL" id="ETA86114.1"/>
    </source>
</evidence>
<sequence>MDDKKLKALAVELAKGLKTEADLNAFSRMLTKLTVETVLNA</sequence>
<dbReference type="AlphaFoldDB" id="V7ILE5"/>
<name>V7ILE5_SALET</name>
<gene>
    <name evidence="1" type="ORF">A628_03895</name>
</gene>
<proteinExistence type="predicted"/>
<dbReference type="PATRIC" id="fig|1192560.4.peg.3652"/>
<dbReference type="EMBL" id="AZGR01000085">
    <property type="protein sequence ID" value="ETA86114.1"/>
    <property type="molecule type" value="Genomic_DNA"/>
</dbReference>
<comment type="caution">
    <text evidence="1">The sequence shown here is derived from an EMBL/GenBank/DDBJ whole genome shotgun (WGS) entry which is preliminary data.</text>
</comment>